<organism evidence="1 2">
    <name type="scientific">Romanomermis culicivorax</name>
    <name type="common">Nematode worm</name>
    <dbReference type="NCBI Taxonomy" id="13658"/>
    <lineage>
        <taxon>Eukaryota</taxon>
        <taxon>Metazoa</taxon>
        <taxon>Ecdysozoa</taxon>
        <taxon>Nematoda</taxon>
        <taxon>Enoplea</taxon>
        <taxon>Dorylaimia</taxon>
        <taxon>Mermithida</taxon>
        <taxon>Mermithoidea</taxon>
        <taxon>Mermithidae</taxon>
        <taxon>Romanomermis</taxon>
    </lineage>
</organism>
<accession>A0A915JHR0</accession>
<name>A0A915JHR0_ROMCU</name>
<proteinExistence type="predicted"/>
<dbReference type="WBParaSite" id="nRc.2.0.1.t25669-RA">
    <property type="protein sequence ID" value="nRc.2.0.1.t25669-RA"/>
    <property type="gene ID" value="nRc.2.0.1.g25669"/>
</dbReference>
<dbReference type="Proteomes" id="UP000887565">
    <property type="component" value="Unplaced"/>
</dbReference>
<keyword evidence="1" id="KW-1185">Reference proteome</keyword>
<reference evidence="2" key="1">
    <citation type="submission" date="2022-11" db="UniProtKB">
        <authorList>
            <consortium name="WormBaseParasite"/>
        </authorList>
    </citation>
    <scope>IDENTIFICATION</scope>
</reference>
<protein>
    <submittedName>
        <fullName evidence="2">Uncharacterized protein</fullName>
    </submittedName>
</protein>
<evidence type="ECO:0000313" key="1">
    <source>
        <dbReference type="Proteomes" id="UP000887565"/>
    </source>
</evidence>
<dbReference type="AlphaFoldDB" id="A0A915JHR0"/>
<sequence>MMATAVASPTSCCKRERLSRCSLGSAGWSVWMVAGLSRVLDPDRA</sequence>
<evidence type="ECO:0000313" key="2">
    <source>
        <dbReference type="WBParaSite" id="nRc.2.0.1.t25669-RA"/>
    </source>
</evidence>